<evidence type="ECO:0000259" key="9">
    <source>
        <dbReference type="Pfam" id="PF18967"/>
    </source>
</evidence>
<evidence type="ECO:0000256" key="5">
    <source>
        <dbReference type="ARBA" id="ARBA00022989"/>
    </source>
</evidence>
<dbReference type="Pfam" id="PF18967">
    <property type="entry name" value="PycTM"/>
    <property type="match status" value="1"/>
</dbReference>
<evidence type="ECO:0000256" key="2">
    <source>
        <dbReference type="ARBA" id="ARBA00022475"/>
    </source>
</evidence>
<feature type="transmembrane region" description="Helical" evidence="8">
    <location>
        <begin position="132"/>
        <end position="151"/>
    </location>
</feature>
<dbReference type="InterPro" id="IPR043760">
    <property type="entry name" value="PycTM_dom"/>
</dbReference>
<keyword evidence="4" id="KW-0547">Nucleotide-binding</keyword>
<evidence type="ECO:0000256" key="6">
    <source>
        <dbReference type="ARBA" id="ARBA00023118"/>
    </source>
</evidence>
<feature type="domain" description="Pycsar effector protein" evidence="9">
    <location>
        <begin position="29"/>
        <end position="173"/>
    </location>
</feature>
<comment type="subcellular location">
    <subcellularLocation>
        <location evidence="1">Cell membrane</location>
    </subcellularLocation>
</comment>
<sequence length="179" mass="18689">MSGRVCHVDMAEFIAPRVQGRRADTLDVALRTAESFQASIRHADAKVAALLSVEGGLAAAVVARSPRTLSGQPGWLTAAMVTAFVVYLVGAAIAGWHLATAVRPRLTPPARSNRFSFPAVATGSVRWDRADGMAEASALVATLAGIALAKYGRVARAVPWLATCAAGAFGWLFLTGWTG</sequence>
<gene>
    <name evidence="10" type="ORF">Aru02nite_14120</name>
</gene>
<evidence type="ECO:0000256" key="4">
    <source>
        <dbReference type="ARBA" id="ARBA00022741"/>
    </source>
</evidence>
<dbReference type="Proteomes" id="UP000612808">
    <property type="component" value="Unassembled WGS sequence"/>
</dbReference>
<evidence type="ECO:0000256" key="7">
    <source>
        <dbReference type="ARBA" id="ARBA00023136"/>
    </source>
</evidence>
<keyword evidence="5 8" id="KW-1133">Transmembrane helix</keyword>
<proteinExistence type="predicted"/>
<feature type="transmembrane region" description="Helical" evidence="8">
    <location>
        <begin position="158"/>
        <end position="177"/>
    </location>
</feature>
<dbReference type="EMBL" id="BOMB01000008">
    <property type="protein sequence ID" value="GID10523.1"/>
    <property type="molecule type" value="Genomic_DNA"/>
</dbReference>
<protein>
    <recommendedName>
        <fullName evidence="9">Pycsar effector protein domain-containing protein</fullName>
    </recommendedName>
</protein>
<name>A0A8J3IXL0_9ACTN</name>
<keyword evidence="11" id="KW-1185">Reference proteome</keyword>
<keyword evidence="7 8" id="KW-0472">Membrane</keyword>
<feature type="transmembrane region" description="Helical" evidence="8">
    <location>
        <begin position="74"/>
        <end position="99"/>
    </location>
</feature>
<dbReference type="AlphaFoldDB" id="A0A8J3IXL0"/>
<evidence type="ECO:0000256" key="8">
    <source>
        <dbReference type="SAM" id="Phobius"/>
    </source>
</evidence>
<reference evidence="10" key="1">
    <citation type="submission" date="2021-01" db="EMBL/GenBank/DDBJ databases">
        <title>Whole genome shotgun sequence of Actinocatenispora rupis NBRC 107355.</title>
        <authorList>
            <person name="Komaki H."/>
            <person name="Tamura T."/>
        </authorList>
    </citation>
    <scope>NUCLEOTIDE SEQUENCE</scope>
    <source>
        <strain evidence="10">NBRC 107355</strain>
    </source>
</reference>
<accession>A0A8J3IXL0</accession>
<evidence type="ECO:0000313" key="11">
    <source>
        <dbReference type="Proteomes" id="UP000612808"/>
    </source>
</evidence>
<evidence type="ECO:0000313" key="10">
    <source>
        <dbReference type="EMBL" id="GID10523.1"/>
    </source>
</evidence>
<evidence type="ECO:0000256" key="3">
    <source>
        <dbReference type="ARBA" id="ARBA00022692"/>
    </source>
</evidence>
<evidence type="ECO:0000256" key="1">
    <source>
        <dbReference type="ARBA" id="ARBA00004236"/>
    </source>
</evidence>
<keyword evidence="3 8" id="KW-0812">Transmembrane</keyword>
<keyword evidence="2" id="KW-1003">Cell membrane</keyword>
<keyword evidence="6" id="KW-0051">Antiviral defense</keyword>
<comment type="caution">
    <text evidence="10">The sequence shown here is derived from an EMBL/GenBank/DDBJ whole genome shotgun (WGS) entry which is preliminary data.</text>
</comment>
<organism evidence="10 11">
    <name type="scientific">Actinocatenispora rupis</name>
    <dbReference type="NCBI Taxonomy" id="519421"/>
    <lineage>
        <taxon>Bacteria</taxon>
        <taxon>Bacillati</taxon>
        <taxon>Actinomycetota</taxon>
        <taxon>Actinomycetes</taxon>
        <taxon>Micromonosporales</taxon>
        <taxon>Micromonosporaceae</taxon>
        <taxon>Actinocatenispora</taxon>
    </lineage>
</organism>